<comment type="similarity">
    <text evidence="2">Belongs to the MnmG family.</text>
</comment>
<dbReference type="PROSITE" id="PS01281">
    <property type="entry name" value="GIDA_2"/>
    <property type="match status" value="1"/>
</dbReference>
<feature type="compositionally biased region" description="Low complexity" evidence="5">
    <location>
        <begin position="763"/>
        <end position="776"/>
    </location>
</feature>
<dbReference type="GO" id="GO:0030488">
    <property type="term" value="P:tRNA methylation"/>
    <property type="evidence" value="ECO:0007669"/>
    <property type="project" value="TreeGrafter"/>
</dbReference>
<dbReference type="InterPro" id="IPR002218">
    <property type="entry name" value="MnmG-rel"/>
</dbReference>
<dbReference type="eggNOG" id="KOG2311">
    <property type="taxonomic scope" value="Eukaryota"/>
</dbReference>
<dbReference type="PANTHER" id="PTHR11806:SF0">
    <property type="entry name" value="PROTEIN MTO1 HOMOLOG, MITOCHONDRIAL"/>
    <property type="match status" value="1"/>
</dbReference>
<dbReference type="GO" id="GO:0050660">
    <property type="term" value="F:flavin adenine dinucleotide binding"/>
    <property type="evidence" value="ECO:0007669"/>
    <property type="project" value="InterPro"/>
</dbReference>
<dbReference type="Gene3D" id="3.50.50.60">
    <property type="entry name" value="FAD/NAD(P)-binding domain"/>
    <property type="match status" value="2"/>
</dbReference>
<dbReference type="HAMAP" id="MF_00129">
    <property type="entry name" value="MnmG_GidA"/>
    <property type="match status" value="1"/>
</dbReference>
<dbReference type="InterPro" id="IPR040131">
    <property type="entry name" value="MnmG_N"/>
</dbReference>
<feature type="compositionally biased region" description="Low complexity" evidence="5">
    <location>
        <begin position="115"/>
        <end position="125"/>
    </location>
</feature>
<accession>A0A0D2X1K1</accession>
<dbReference type="FunFam" id="3.50.50.60:FF:000082">
    <property type="entry name" value="protein MTO1 homolog, mitochondrial isoform X1"/>
    <property type="match status" value="1"/>
</dbReference>
<feature type="region of interest" description="Disordered" evidence="5">
    <location>
        <begin position="31"/>
        <end position="125"/>
    </location>
</feature>
<dbReference type="PhylomeDB" id="A0A0D2X1K1"/>
<dbReference type="Gene3D" id="1.10.150.570">
    <property type="entry name" value="GidA associated domain, C-terminal subdomain"/>
    <property type="match status" value="1"/>
</dbReference>
<evidence type="ECO:0000256" key="3">
    <source>
        <dbReference type="ARBA" id="ARBA00022630"/>
    </source>
</evidence>
<dbReference type="InterPro" id="IPR036188">
    <property type="entry name" value="FAD/NAD-bd_sf"/>
</dbReference>
<name>A0A0D2X1K1_CAPO3</name>
<evidence type="ECO:0000259" key="6">
    <source>
        <dbReference type="SMART" id="SM01228"/>
    </source>
</evidence>
<dbReference type="FunFam" id="3.50.50.60:FF:000002">
    <property type="entry name" value="tRNA uridine 5-carboxymethylaminomethyl modification enzyme MnmG"/>
    <property type="match status" value="1"/>
</dbReference>
<dbReference type="Pfam" id="PF13932">
    <property type="entry name" value="SAM_GIDA_C"/>
    <property type="match status" value="1"/>
</dbReference>
<dbReference type="InterPro" id="IPR044920">
    <property type="entry name" value="MnmG_C_subdom_sf"/>
</dbReference>
<dbReference type="InterPro" id="IPR047001">
    <property type="entry name" value="MnmG_C_subdom"/>
</dbReference>
<dbReference type="InterPro" id="IPR026904">
    <property type="entry name" value="MnmG_C"/>
</dbReference>
<gene>
    <name evidence="7" type="ORF">CAOG_002172</name>
</gene>
<dbReference type="OrthoDB" id="3329at2759"/>
<evidence type="ECO:0000256" key="1">
    <source>
        <dbReference type="ARBA" id="ARBA00001974"/>
    </source>
</evidence>
<dbReference type="NCBIfam" id="TIGR00136">
    <property type="entry name" value="mnmG_gidA"/>
    <property type="match status" value="1"/>
</dbReference>
<dbReference type="InterPro" id="IPR049312">
    <property type="entry name" value="GIDA_C_N"/>
</dbReference>
<keyword evidence="4" id="KW-0274">FAD</keyword>
<feature type="compositionally biased region" description="Basic and acidic residues" evidence="5">
    <location>
        <begin position="777"/>
        <end position="786"/>
    </location>
</feature>
<dbReference type="PRINTS" id="PR00411">
    <property type="entry name" value="PNDRDTASEI"/>
</dbReference>
<feature type="compositionally biased region" description="Low complexity" evidence="5">
    <location>
        <begin position="34"/>
        <end position="44"/>
    </location>
</feature>
<dbReference type="Pfam" id="PF21680">
    <property type="entry name" value="GIDA_C_1st"/>
    <property type="match status" value="1"/>
</dbReference>
<keyword evidence="8" id="KW-1185">Reference proteome</keyword>
<dbReference type="Pfam" id="PF01134">
    <property type="entry name" value="GIDA"/>
    <property type="match status" value="1"/>
</dbReference>
<proteinExistence type="inferred from homology"/>
<feature type="compositionally biased region" description="Low complexity" evidence="5">
    <location>
        <begin position="60"/>
        <end position="94"/>
    </location>
</feature>
<dbReference type="GO" id="GO:0005829">
    <property type="term" value="C:cytosol"/>
    <property type="evidence" value="ECO:0007669"/>
    <property type="project" value="TreeGrafter"/>
</dbReference>
<protein>
    <submittedName>
        <fullName evidence="7">Glucose-inhibited division protein A</fullName>
    </submittedName>
</protein>
<dbReference type="Proteomes" id="UP000008743">
    <property type="component" value="Unassembled WGS sequence"/>
</dbReference>
<evidence type="ECO:0000313" key="8">
    <source>
        <dbReference type="Proteomes" id="UP000008743"/>
    </source>
</evidence>
<dbReference type="InParanoid" id="A0A0D2X1K1"/>
<evidence type="ECO:0000313" key="7">
    <source>
        <dbReference type="EMBL" id="KJE90949.1"/>
    </source>
</evidence>
<sequence length="786" mass="85021">MYHLVARQARLTWTSSAGLATPATLTAQMHITNSSSDSGGCSRSNADSYGNGAVLPKRWSSTSSASGPAPTATTTTATADSKQTQSSQQQRSQSMPMGTAASSALAREHAEAKDAANAAATKHAHRPSAIAAAARSIGSMYDVIVVGGGHAGTEAAAAAARMGANTLLVTHKLETIGEMSCNPSFGGIGKGTLVREIDALDGLCGRVCDEAGVQFRVLNQSRGPAVWGPRAQMDRDLYKQYMQDTIFTYPNLSVKAAAVEDLLLDESPSQPQIAGIVLANGETIKSKAVVLTTGTFLRAQINIGLECFPAGRIGDEPAIGLGRTLERFGFALGRLKTGTPPRLEGKTINYSNLVPQLGDNPPLPFSFMNTTVRNANNQLKCFMTLTSTAGHKIIRENIHLSRHVMEETRGPRYCPSVESKILRFTDKASHQVWLEPEGYNTTVVYPNGISTTLPRELQLQFLRTIPGLENVEMLRPGYGVEYDYIDPRQLRESLETQKINRLFLAGQINGTTGYEEAASQGILAGINAALAVAEKPAFTLDRADGYLGVLVDDLLSKGAPEPYRMFTSRAEYRLHLRSDNADARLTAKGIEVGCVGPDRKRAFETLTQQLQTLRSALNSITKSPEDWTAQGIPVAPDGTKPSAFEILDRANFDLDRVRAVVPSLPKFSAAVDQRITIDARYEGLLAKQASDIATYRREESTVIPFDFDYKSLNSLGTEVQQTLMLHKPRTIKEASLLHGTTPTALILLLQHIKREARDRSRPARASPPDSQQPESPSLHEHSTVAA</sequence>
<dbReference type="STRING" id="595528.A0A0D2X1K1"/>
<evidence type="ECO:0000256" key="4">
    <source>
        <dbReference type="ARBA" id="ARBA00022827"/>
    </source>
</evidence>
<evidence type="ECO:0000256" key="5">
    <source>
        <dbReference type="SAM" id="MobiDB-lite"/>
    </source>
</evidence>
<dbReference type="FunCoup" id="A0A0D2X1K1">
    <property type="interactions" value="406"/>
</dbReference>
<reference evidence="8" key="1">
    <citation type="submission" date="2011-02" db="EMBL/GenBank/DDBJ databases">
        <title>The Genome Sequence of Capsaspora owczarzaki ATCC 30864.</title>
        <authorList>
            <person name="Russ C."/>
            <person name="Cuomo C."/>
            <person name="Burger G."/>
            <person name="Gray M.W."/>
            <person name="Holland P.W.H."/>
            <person name="King N."/>
            <person name="Lang F.B.F."/>
            <person name="Roger A.J."/>
            <person name="Ruiz-Trillo I."/>
            <person name="Young S.K."/>
            <person name="Zeng Q."/>
            <person name="Gargeya S."/>
            <person name="Alvarado L."/>
            <person name="Berlin A."/>
            <person name="Chapman S.B."/>
            <person name="Chen Z."/>
            <person name="Freedman E."/>
            <person name="Gellesch M."/>
            <person name="Goldberg J."/>
            <person name="Griggs A."/>
            <person name="Gujja S."/>
            <person name="Heilman E."/>
            <person name="Heiman D."/>
            <person name="Howarth C."/>
            <person name="Mehta T."/>
            <person name="Neiman D."/>
            <person name="Pearson M."/>
            <person name="Roberts A."/>
            <person name="Saif S."/>
            <person name="Shea T."/>
            <person name="Shenoy N."/>
            <person name="Sisk P."/>
            <person name="Stolte C."/>
            <person name="Sykes S."/>
            <person name="White J."/>
            <person name="Yandava C."/>
            <person name="Haas B."/>
            <person name="Nusbaum C."/>
            <person name="Birren B."/>
        </authorList>
    </citation>
    <scope>NUCLEOTIDE SEQUENCE</scope>
    <source>
        <strain evidence="8">ATCC 30864</strain>
    </source>
</reference>
<dbReference type="SUPFAM" id="SSF51905">
    <property type="entry name" value="FAD/NAD(P)-binding domain"/>
    <property type="match status" value="1"/>
</dbReference>
<organism evidence="7 8">
    <name type="scientific">Capsaspora owczarzaki (strain ATCC 30864)</name>
    <dbReference type="NCBI Taxonomy" id="595528"/>
    <lineage>
        <taxon>Eukaryota</taxon>
        <taxon>Filasterea</taxon>
        <taxon>Capsaspora</taxon>
    </lineage>
</organism>
<dbReference type="InterPro" id="IPR004416">
    <property type="entry name" value="MnmG"/>
</dbReference>
<feature type="region of interest" description="Disordered" evidence="5">
    <location>
        <begin position="756"/>
        <end position="786"/>
    </location>
</feature>
<dbReference type="InterPro" id="IPR020595">
    <property type="entry name" value="MnmG-rel_CS"/>
</dbReference>
<dbReference type="GO" id="GO:0002098">
    <property type="term" value="P:tRNA wobble uridine modification"/>
    <property type="evidence" value="ECO:0007669"/>
    <property type="project" value="InterPro"/>
</dbReference>
<keyword evidence="3" id="KW-0285">Flavoprotein</keyword>
<dbReference type="EMBL" id="KE346362">
    <property type="protein sequence ID" value="KJE90949.1"/>
    <property type="molecule type" value="Genomic_DNA"/>
</dbReference>
<dbReference type="PROSITE" id="PS01280">
    <property type="entry name" value="GIDA_1"/>
    <property type="match status" value="1"/>
</dbReference>
<feature type="domain" description="tRNA uridine 5-carboxymethylaminomethyl modification enzyme C-terminal subdomain" evidence="6">
    <location>
        <begin position="679"/>
        <end position="750"/>
    </location>
</feature>
<evidence type="ECO:0000256" key="2">
    <source>
        <dbReference type="ARBA" id="ARBA00007653"/>
    </source>
</evidence>
<dbReference type="RefSeq" id="XP_004348922.2">
    <property type="nucleotide sequence ID" value="XM_004348872.2"/>
</dbReference>
<comment type="cofactor">
    <cofactor evidence="1">
        <name>FAD</name>
        <dbReference type="ChEBI" id="CHEBI:57692"/>
    </cofactor>
</comment>
<dbReference type="PANTHER" id="PTHR11806">
    <property type="entry name" value="GLUCOSE INHIBITED DIVISION PROTEIN A"/>
    <property type="match status" value="1"/>
</dbReference>
<dbReference type="SMART" id="SM01228">
    <property type="entry name" value="GIDA_assoc_3"/>
    <property type="match status" value="1"/>
</dbReference>
<dbReference type="AlphaFoldDB" id="A0A0D2X1K1"/>